<gene>
    <name evidence="1" type="ORF">SAMN04487993_10661</name>
</gene>
<evidence type="ECO:0008006" key="3">
    <source>
        <dbReference type="Google" id="ProtNLM"/>
    </source>
</evidence>
<evidence type="ECO:0000313" key="2">
    <source>
        <dbReference type="Proteomes" id="UP000199093"/>
    </source>
</evidence>
<sequence length="64" mass="7042">MQENWINTRVMECSAVNGERYTVIEQGDGTQPRYVLGNGRKVARNGDGSFTVPGTEAVLWITAP</sequence>
<protein>
    <recommendedName>
        <fullName evidence="3">MHC class I heavy chain</fullName>
    </recommendedName>
</protein>
<evidence type="ECO:0000313" key="1">
    <source>
        <dbReference type="EMBL" id="SDJ60669.1"/>
    </source>
</evidence>
<dbReference type="Proteomes" id="UP000199093">
    <property type="component" value="Unassembled WGS sequence"/>
</dbReference>
<organism evidence="1 2">
    <name type="scientific">Salipiger marinus</name>
    <dbReference type="NCBI Taxonomy" id="555512"/>
    <lineage>
        <taxon>Bacteria</taxon>
        <taxon>Pseudomonadati</taxon>
        <taxon>Pseudomonadota</taxon>
        <taxon>Alphaproteobacteria</taxon>
        <taxon>Rhodobacterales</taxon>
        <taxon>Roseobacteraceae</taxon>
        <taxon>Salipiger</taxon>
    </lineage>
</organism>
<reference evidence="1 2" key="1">
    <citation type="submission" date="2016-10" db="EMBL/GenBank/DDBJ databases">
        <authorList>
            <person name="de Groot N.N."/>
        </authorList>
    </citation>
    <scope>NUCLEOTIDE SEQUENCE [LARGE SCALE GENOMIC DNA]</scope>
    <source>
        <strain evidence="1 2">DSM 26424</strain>
    </source>
</reference>
<accession>A0A1G8V3V0</accession>
<dbReference type="AlphaFoldDB" id="A0A1G8V3V0"/>
<dbReference type="EMBL" id="FNEJ01000066">
    <property type="protein sequence ID" value="SDJ60669.1"/>
    <property type="molecule type" value="Genomic_DNA"/>
</dbReference>
<dbReference type="RefSeq" id="WP_089852567.1">
    <property type="nucleotide sequence ID" value="NZ_FNEJ01000066.1"/>
</dbReference>
<dbReference type="OrthoDB" id="7869851at2"/>
<proteinExistence type="predicted"/>
<name>A0A1G8V3V0_9RHOB</name>
<keyword evidence="2" id="KW-1185">Reference proteome</keyword>